<accession>A0A0S4J9C2</accession>
<evidence type="ECO:0000256" key="1">
    <source>
        <dbReference type="ARBA" id="ARBA00022737"/>
    </source>
</evidence>
<dbReference type="Gene3D" id="1.25.40.20">
    <property type="entry name" value="Ankyrin repeat-containing domain"/>
    <property type="match status" value="6"/>
</dbReference>
<dbReference type="PROSITE" id="PS50088">
    <property type="entry name" value="ANK_REPEAT"/>
    <property type="match status" value="14"/>
</dbReference>
<dbReference type="PANTHER" id="PTHR24123">
    <property type="entry name" value="ANKYRIN REPEAT-CONTAINING"/>
    <property type="match status" value="1"/>
</dbReference>
<feature type="repeat" description="ANK" evidence="3">
    <location>
        <begin position="794"/>
        <end position="826"/>
    </location>
</feature>
<gene>
    <name evidence="4" type="ORF">BSAL_93765</name>
</gene>
<evidence type="ECO:0000313" key="4">
    <source>
        <dbReference type="EMBL" id="CUG86563.1"/>
    </source>
</evidence>
<dbReference type="InterPro" id="IPR036770">
    <property type="entry name" value="Ankyrin_rpt-contain_sf"/>
</dbReference>
<dbReference type="InterPro" id="IPR051165">
    <property type="entry name" value="Multifunctional_ANK_Repeat"/>
</dbReference>
<feature type="repeat" description="ANK" evidence="3">
    <location>
        <begin position="600"/>
        <end position="632"/>
    </location>
</feature>
<dbReference type="Proteomes" id="UP000051952">
    <property type="component" value="Unassembled WGS sequence"/>
</dbReference>
<reference evidence="5" key="1">
    <citation type="submission" date="2015-09" db="EMBL/GenBank/DDBJ databases">
        <authorList>
            <consortium name="Pathogen Informatics"/>
        </authorList>
    </citation>
    <scope>NUCLEOTIDE SEQUENCE [LARGE SCALE GENOMIC DNA]</scope>
    <source>
        <strain evidence="5">Lake Konstanz</strain>
    </source>
</reference>
<dbReference type="PRINTS" id="PR01415">
    <property type="entry name" value="ANKYRIN"/>
</dbReference>
<organism evidence="4 5">
    <name type="scientific">Bodo saltans</name>
    <name type="common">Flagellated protozoan</name>
    <dbReference type="NCBI Taxonomy" id="75058"/>
    <lineage>
        <taxon>Eukaryota</taxon>
        <taxon>Discoba</taxon>
        <taxon>Euglenozoa</taxon>
        <taxon>Kinetoplastea</taxon>
        <taxon>Metakinetoplastina</taxon>
        <taxon>Eubodonida</taxon>
        <taxon>Bodonidae</taxon>
        <taxon>Bodo</taxon>
    </lineage>
</organism>
<feature type="repeat" description="ANK" evidence="3">
    <location>
        <begin position="28"/>
        <end position="60"/>
    </location>
</feature>
<dbReference type="OMA" id="IYYAVYH"/>
<feature type="repeat" description="ANK" evidence="3">
    <location>
        <begin position="468"/>
        <end position="500"/>
    </location>
</feature>
<dbReference type="InterPro" id="IPR002110">
    <property type="entry name" value="Ankyrin_rpt"/>
</dbReference>
<feature type="repeat" description="ANK" evidence="3">
    <location>
        <begin position="127"/>
        <end position="149"/>
    </location>
</feature>
<feature type="repeat" description="ANK" evidence="3">
    <location>
        <begin position="94"/>
        <end position="126"/>
    </location>
</feature>
<dbReference type="Pfam" id="PF12796">
    <property type="entry name" value="Ank_2"/>
    <property type="match status" value="8"/>
</dbReference>
<feature type="repeat" description="ANK" evidence="3">
    <location>
        <begin position="696"/>
        <end position="728"/>
    </location>
</feature>
<dbReference type="EMBL" id="CYKH01001333">
    <property type="protein sequence ID" value="CUG86563.1"/>
    <property type="molecule type" value="Genomic_DNA"/>
</dbReference>
<dbReference type="SMART" id="SM00248">
    <property type="entry name" value="ANK"/>
    <property type="match status" value="21"/>
</dbReference>
<feature type="repeat" description="ANK" evidence="3">
    <location>
        <begin position="291"/>
        <end position="323"/>
    </location>
</feature>
<dbReference type="AlphaFoldDB" id="A0A0S4J9C2"/>
<sequence>MYAAQNGNASDVQSLVRKGADPSHANYKRNTPLHAAALCGDEDVIRVLVQCGADALAVNDDEETALLISSRRPSAAIIEVLVSVGADIHARDKRNNTPMMCAARYGNAAVVQFLVRLGADVNATNDDGRTALHIAVINGHTEVVDVLLKGRGGADVNVLGMVSGPLTQPMTAKVVELLVAEDPIVDEWRSRGRTPLMFAAERGNLDIVRLLVASGADVNVLDFNGNTALTLAAQYGAPHVIKFLLESGATLSPSNQQGSTPFLQASKGWKLDCVAVMIARGVNVNECDGDRRCTALMNAASRGNISMMRLLIKSGANVDAVNKNNETALHFAARLKRARDHRGKKDAMLNAAGVKLLLERAAVTSVRNSEGMTPLMIASQCCNTAAMRCLIEHAEEDNGVNDTDADGNTSMHHAVQYRLTNVMNSVRRPRKYDQKRMEWLIADSMNQVVECVTLLIHAGADCHATNRSKRSALMYAAQEGDPFVVKLLLEQGVEVDVADGIDNATALHFAARQSDDFQKALSTWALKAVSIHSIDVAALTTSFLQRGASCARLLLAAGAFVDGRDKEGCTATIMAAKRGKLFMIQCLEEFGADVNLVSRIGAVALHAAAFGGHLDVVRTLIGFGADVSPAAMNGLTVLHVASTIECAQALIDAGASTFARDNNGRTTLMYAAAKGDVATVRLFLKSGVDPNVTDKGGITALFLAAVEGFAEAVAALIEGGADFSFADENGVTALMRASHNVECAALLIATDGASLHTRCNAGRSAIHYAAIRGDAATIRLMVEKGADINLLDANGCTALMGAAVLGNEDAVVALVECGADVLIELKGATAMMCAAAENQRQCALILALAERKARRLTKQASASNEAKGIGCIT</sequence>
<dbReference type="SUPFAM" id="SSF48403">
    <property type="entry name" value="Ankyrin repeat"/>
    <property type="match status" value="3"/>
</dbReference>
<feature type="repeat" description="ANK" evidence="3">
    <location>
        <begin position="761"/>
        <end position="793"/>
    </location>
</feature>
<feature type="repeat" description="ANK" evidence="3">
    <location>
        <begin position="663"/>
        <end position="695"/>
    </location>
</feature>
<feature type="repeat" description="ANK" evidence="3">
    <location>
        <begin position="567"/>
        <end position="599"/>
    </location>
</feature>
<dbReference type="OrthoDB" id="10057496at2759"/>
<feature type="repeat" description="ANK" evidence="3">
    <location>
        <begin position="61"/>
        <end position="93"/>
    </location>
</feature>
<protein>
    <submittedName>
        <fullName evidence="4">Ankyrin repeat protein, putative</fullName>
    </submittedName>
</protein>
<keyword evidence="2 3" id="KW-0040">ANK repeat</keyword>
<dbReference type="PANTHER" id="PTHR24123:SF33">
    <property type="entry name" value="PROTEIN HOS4"/>
    <property type="match status" value="1"/>
</dbReference>
<dbReference type="VEuPathDB" id="TriTrypDB:BSAL_93765"/>
<keyword evidence="5" id="KW-1185">Reference proteome</keyword>
<dbReference type="PROSITE" id="PS50297">
    <property type="entry name" value="ANK_REP_REGION"/>
    <property type="match status" value="12"/>
</dbReference>
<proteinExistence type="predicted"/>
<evidence type="ECO:0000256" key="2">
    <source>
        <dbReference type="ARBA" id="ARBA00023043"/>
    </source>
</evidence>
<feature type="repeat" description="ANK" evidence="3">
    <location>
        <begin position="224"/>
        <end position="256"/>
    </location>
</feature>
<evidence type="ECO:0000256" key="3">
    <source>
        <dbReference type="PROSITE-ProRule" id="PRU00023"/>
    </source>
</evidence>
<evidence type="ECO:0000313" key="5">
    <source>
        <dbReference type="Proteomes" id="UP000051952"/>
    </source>
</evidence>
<dbReference type="Pfam" id="PF00023">
    <property type="entry name" value="Ank"/>
    <property type="match status" value="1"/>
</dbReference>
<keyword evidence="1" id="KW-0677">Repeat</keyword>
<feature type="repeat" description="ANK" evidence="3">
    <location>
        <begin position="191"/>
        <end position="223"/>
    </location>
</feature>
<name>A0A0S4J9C2_BODSA</name>